<evidence type="ECO:0000313" key="2">
    <source>
        <dbReference type="EMBL" id="KAA0192663.1"/>
    </source>
</evidence>
<keyword evidence="1" id="KW-0472">Membrane</keyword>
<dbReference type="EMBL" id="LUCM01005534">
    <property type="protein sequence ID" value="KAA0192663.1"/>
    <property type="molecule type" value="Genomic_DNA"/>
</dbReference>
<feature type="transmembrane region" description="Helical" evidence="1">
    <location>
        <begin position="243"/>
        <end position="261"/>
    </location>
</feature>
<proteinExistence type="predicted"/>
<dbReference type="OrthoDB" id="6251250at2759"/>
<evidence type="ECO:0000313" key="3">
    <source>
        <dbReference type="Proteomes" id="UP000728185"/>
    </source>
</evidence>
<gene>
    <name evidence="2" type="ORF">FBUS_06396</name>
</gene>
<comment type="caution">
    <text evidence="2">The sequence shown here is derived from an EMBL/GenBank/DDBJ whole genome shotgun (WGS) entry which is preliminary data.</text>
</comment>
<keyword evidence="1" id="KW-1133">Transmembrane helix</keyword>
<name>A0A8E0RVB1_9TREM</name>
<dbReference type="Proteomes" id="UP000728185">
    <property type="component" value="Unassembled WGS sequence"/>
</dbReference>
<accession>A0A8E0RVB1</accession>
<evidence type="ECO:0000256" key="1">
    <source>
        <dbReference type="SAM" id="Phobius"/>
    </source>
</evidence>
<organism evidence="2 3">
    <name type="scientific">Fasciolopsis buskii</name>
    <dbReference type="NCBI Taxonomy" id="27845"/>
    <lineage>
        <taxon>Eukaryota</taxon>
        <taxon>Metazoa</taxon>
        <taxon>Spiralia</taxon>
        <taxon>Lophotrochozoa</taxon>
        <taxon>Platyhelminthes</taxon>
        <taxon>Trematoda</taxon>
        <taxon>Digenea</taxon>
        <taxon>Plagiorchiida</taxon>
        <taxon>Echinostomata</taxon>
        <taxon>Echinostomatoidea</taxon>
        <taxon>Fasciolidae</taxon>
        <taxon>Fasciolopsis</taxon>
    </lineage>
</organism>
<reference evidence="2" key="1">
    <citation type="submission" date="2019-05" db="EMBL/GenBank/DDBJ databases">
        <title>Annotation for the trematode Fasciolopsis buski.</title>
        <authorList>
            <person name="Choi Y.-J."/>
        </authorList>
    </citation>
    <scope>NUCLEOTIDE SEQUENCE</scope>
    <source>
        <strain evidence="2">HT</strain>
        <tissue evidence="2">Whole worm</tissue>
    </source>
</reference>
<protein>
    <submittedName>
        <fullName evidence="2">Uncharacterized protein</fullName>
    </submittedName>
</protein>
<keyword evidence="3" id="KW-1185">Reference proteome</keyword>
<keyword evidence="1" id="KW-0812">Transmembrane</keyword>
<sequence length="284" mass="31280">MCHPEPTVVQSIPSSPHGFHASNVWHMPAAIIRLDKIDKTKFSSHWPAPITTFFMSAEGIGLLVPNTSVVGPFRNGHFGSYAHHPLLLASEQDLIYFVDPETGRPVDRIHLESDEHVIHYRIHDCSVWTLDTTNFSDSSSKHPVLSAYATQLVDSFGRQLSDWSIARLLSPGGSGPLSSSVCGGSLTISRPLYGSFRSRIYLLVVDLKTGMIRAPSSGSSPVYHLTATAMLNVETLWPQLITMWTYLPVLYLVIGFAIVHVSRMSIEQSAKSFLRHGAKLSNSA</sequence>
<dbReference type="AlphaFoldDB" id="A0A8E0RVB1"/>